<dbReference type="SUPFAM" id="SSF56672">
    <property type="entry name" value="DNA/RNA polymerases"/>
    <property type="match status" value="1"/>
</dbReference>
<comment type="caution">
    <text evidence="3">The sequence shown here is derived from an EMBL/GenBank/DDBJ whole genome shotgun (WGS) entry which is preliminary data.</text>
</comment>
<dbReference type="RefSeq" id="WP_151850022.1">
    <property type="nucleotide sequence ID" value="NZ_JBBNHC010000005.1"/>
</dbReference>
<dbReference type="InterPro" id="IPR043502">
    <property type="entry name" value="DNA/RNA_pol_sf"/>
</dbReference>
<sequence>MRREGHIIEEIVEYSNMAESFDQVLSGTKRKKSHQGRYLLAHREEVIKELSERIASGTFHVTAKDIEEKDIIEAGKLRHIQFFKKLKNSIAVHAIMSVVDKHLKKRFIRTTSASIKNRGMHDLMKYIRRDIQKDPEGTRFCYKFDISKFYESVNQDFVMYSVHRVFKDKKLIAMLDNFVRIIPQGISIGLRSSQGLGNLLLSVYLDHYLKDRYGVRHFYRYCDDGVVLGKSKAELWEIRDAVHEQLEQINLKIKANERVFPVDEGIDFLGYVIYPDHVLLRKRIKQKFARKMHEVKSKKRRRVLIASFYGMAKHADCIMLFNKLTGKEMKSFKDLNVAYKPEDGKKRFAGAVVSIRELVNLPIVVKDFEVGVKTSQGEDRCVVSIEHNGEPKKFFTNSEEMKNILQQVSEMPDGFPFETTIKAETFGKGRTKYIFT</sequence>
<reference evidence="3 4" key="1">
    <citation type="journal article" date="2019" name="Nat. Med.">
        <title>A library of human gut bacterial isolates paired with longitudinal multiomics data enables mechanistic microbiome research.</title>
        <authorList>
            <person name="Poyet M."/>
            <person name="Groussin M."/>
            <person name="Gibbons S.M."/>
            <person name="Avila-Pacheco J."/>
            <person name="Jiang X."/>
            <person name="Kearney S.M."/>
            <person name="Perrotta A.R."/>
            <person name="Berdy B."/>
            <person name="Zhao S."/>
            <person name="Lieberman T.D."/>
            <person name="Swanson P.K."/>
            <person name="Smith M."/>
            <person name="Roesemann S."/>
            <person name="Alexander J.E."/>
            <person name="Rich S.A."/>
            <person name="Livny J."/>
            <person name="Vlamakis H."/>
            <person name="Clish C."/>
            <person name="Bullock K."/>
            <person name="Deik A."/>
            <person name="Scott J."/>
            <person name="Pierce K.A."/>
            <person name="Xavier R.J."/>
            <person name="Alm E.J."/>
        </authorList>
    </citation>
    <scope>NUCLEOTIDE SEQUENCE [LARGE SCALE GENOMIC DNA]</scope>
    <source>
        <strain evidence="3 4">BIOML-A9</strain>
    </source>
</reference>
<proteinExistence type="inferred from homology"/>
<protein>
    <recommendedName>
        <fullName evidence="2">Reverse transcriptase domain-containing protein</fullName>
    </recommendedName>
</protein>
<evidence type="ECO:0000313" key="4">
    <source>
        <dbReference type="Proteomes" id="UP000470332"/>
    </source>
</evidence>
<dbReference type="Proteomes" id="UP000470332">
    <property type="component" value="Unassembled WGS sequence"/>
</dbReference>
<evidence type="ECO:0000256" key="1">
    <source>
        <dbReference type="ARBA" id="ARBA00034120"/>
    </source>
</evidence>
<dbReference type="PROSITE" id="PS50878">
    <property type="entry name" value="RT_POL"/>
    <property type="match status" value="1"/>
</dbReference>
<evidence type="ECO:0000313" key="3">
    <source>
        <dbReference type="EMBL" id="KAB3866049.1"/>
    </source>
</evidence>
<dbReference type="InterPro" id="IPR000477">
    <property type="entry name" value="RT_dom"/>
</dbReference>
<dbReference type="CDD" id="cd01646">
    <property type="entry name" value="RT_Bac_retron_I"/>
    <property type="match status" value="1"/>
</dbReference>
<evidence type="ECO:0000259" key="2">
    <source>
        <dbReference type="PROSITE" id="PS50878"/>
    </source>
</evidence>
<name>A0A7J5GA70_PHOVU</name>
<dbReference type="InterPro" id="IPR043128">
    <property type="entry name" value="Rev_trsase/Diguanyl_cyclase"/>
</dbReference>
<organism evidence="3 4">
    <name type="scientific">Phocaeicola vulgatus</name>
    <name type="common">Bacteroides vulgatus</name>
    <dbReference type="NCBI Taxonomy" id="821"/>
    <lineage>
        <taxon>Bacteria</taxon>
        <taxon>Pseudomonadati</taxon>
        <taxon>Bacteroidota</taxon>
        <taxon>Bacteroidia</taxon>
        <taxon>Bacteroidales</taxon>
        <taxon>Bacteroidaceae</taxon>
        <taxon>Phocaeicola</taxon>
    </lineage>
</organism>
<dbReference type="Gene3D" id="3.30.70.270">
    <property type="match status" value="1"/>
</dbReference>
<accession>A0A7J5GA70</accession>
<dbReference type="InterPro" id="IPR051083">
    <property type="entry name" value="GrpII_Intron_Splice-Mob/Def"/>
</dbReference>
<dbReference type="PANTHER" id="PTHR34047">
    <property type="entry name" value="NUCLEAR INTRON MATURASE 1, MITOCHONDRIAL-RELATED"/>
    <property type="match status" value="1"/>
</dbReference>
<comment type="similarity">
    <text evidence="1">Belongs to the bacterial reverse transcriptase family.</text>
</comment>
<dbReference type="Pfam" id="PF00078">
    <property type="entry name" value="RVT_1"/>
    <property type="match status" value="1"/>
</dbReference>
<dbReference type="AlphaFoldDB" id="A0A7J5GA70"/>
<dbReference type="EMBL" id="WCXA01000004">
    <property type="protein sequence ID" value="KAB3866049.1"/>
    <property type="molecule type" value="Genomic_DNA"/>
</dbReference>
<feature type="domain" description="Reverse transcriptase" evidence="2">
    <location>
        <begin position="1"/>
        <end position="273"/>
    </location>
</feature>
<dbReference type="PANTHER" id="PTHR34047:SF8">
    <property type="entry name" value="PROTEIN YKFC"/>
    <property type="match status" value="1"/>
</dbReference>
<gene>
    <name evidence="3" type="ORF">GAS37_02675</name>
</gene>